<dbReference type="InParanoid" id="A0A0D2WVA5"/>
<dbReference type="InterPro" id="IPR020103">
    <property type="entry name" value="PsdUridine_synth_cat_dom_sf"/>
</dbReference>
<sequence>MSLTCLSSNRQILTLVLERGLTASRERAQIAAAFAQFEPKQSAAKIKELLSSREGRLRRRPLSTPQSLPDSNRADWRNFDEVTLDADAKFLTVDTSQSKQPMVHFAILKPPSRANGVIAATEWMKGVRTADCKATVATSDAIIETVSIRSRLNGASSSESASLAHDSPLRNAVMHWKPHGLHTVSAGVFVTADSLDDCLLRQRRQGELMAMQGLTTIDDRPTTTQNKIARLHVPLLPRRIDTLVEQGLTHRLDYAVGGWVLGGLDAATVQHLIDARQKGQITSHYRLHTSPGLQLQRVLADFVLESNGGATQQELDLTQLSNFGVGAAAQRLDADWVQIRIMSDFSGTNYRPMQGDGYMTRLLIPAKQIAERAKSWTVYASIVRGHRRQVRAHTAWLQLFITGDEYFQEPIATYNLGLVTRRQASSETKHDAVTIQMQCVGYTLQGQLVLGMPLNPIPPL</sequence>
<dbReference type="InterPro" id="IPR006145">
    <property type="entry name" value="PsdUridine_synth_RsuA/RluA"/>
</dbReference>
<keyword evidence="3" id="KW-1185">Reference proteome</keyword>
<reference evidence="3" key="1">
    <citation type="submission" date="2011-02" db="EMBL/GenBank/DDBJ databases">
        <title>The Genome Sequence of Capsaspora owczarzaki ATCC 30864.</title>
        <authorList>
            <person name="Russ C."/>
            <person name="Cuomo C."/>
            <person name="Burger G."/>
            <person name="Gray M.W."/>
            <person name="Holland P.W.H."/>
            <person name="King N."/>
            <person name="Lang F.B.F."/>
            <person name="Roger A.J."/>
            <person name="Ruiz-Trillo I."/>
            <person name="Young S.K."/>
            <person name="Zeng Q."/>
            <person name="Gargeya S."/>
            <person name="Alvarado L."/>
            <person name="Berlin A."/>
            <person name="Chapman S.B."/>
            <person name="Chen Z."/>
            <person name="Freedman E."/>
            <person name="Gellesch M."/>
            <person name="Goldberg J."/>
            <person name="Griggs A."/>
            <person name="Gujja S."/>
            <person name="Heilman E."/>
            <person name="Heiman D."/>
            <person name="Howarth C."/>
            <person name="Mehta T."/>
            <person name="Neiman D."/>
            <person name="Pearson M."/>
            <person name="Roberts A."/>
            <person name="Saif S."/>
            <person name="Shea T."/>
            <person name="Shenoy N."/>
            <person name="Sisk P."/>
            <person name="Stolte C."/>
            <person name="Sykes S."/>
            <person name="White J."/>
            <person name="Yandava C."/>
            <person name="Haas B."/>
            <person name="Nusbaum C."/>
            <person name="Birren B."/>
        </authorList>
    </citation>
    <scope>NUCLEOTIDE SEQUENCE</scope>
    <source>
        <strain evidence="3">ATCC 30864</strain>
    </source>
</reference>
<dbReference type="Proteomes" id="UP000008743">
    <property type="component" value="Unassembled WGS sequence"/>
</dbReference>
<evidence type="ECO:0000259" key="1">
    <source>
        <dbReference type="Pfam" id="PF00849"/>
    </source>
</evidence>
<dbReference type="Pfam" id="PF00849">
    <property type="entry name" value="PseudoU_synth_2"/>
    <property type="match status" value="1"/>
</dbReference>
<dbReference type="GO" id="GO:0001522">
    <property type="term" value="P:pseudouridine synthesis"/>
    <property type="evidence" value="ECO:0007669"/>
    <property type="project" value="InterPro"/>
</dbReference>
<dbReference type="Gene3D" id="3.30.2350.10">
    <property type="entry name" value="Pseudouridine synthase"/>
    <property type="match status" value="1"/>
</dbReference>
<feature type="domain" description="Pseudouridine synthase RsuA/RluA-like" evidence="1">
    <location>
        <begin position="239"/>
        <end position="395"/>
    </location>
</feature>
<evidence type="ECO:0000313" key="3">
    <source>
        <dbReference type="Proteomes" id="UP000008743"/>
    </source>
</evidence>
<dbReference type="GO" id="GO:0009982">
    <property type="term" value="F:pseudouridine synthase activity"/>
    <property type="evidence" value="ECO:0007669"/>
    <property type="project" value="InterPro"/>
</dbReference>
<dbReference type="EMBL" id="KE346372">
    <property type="protein sequence ID" value="KJE96750.1"/>
    <property type="molecule type" value="Genomic_DNA"/>
</dbReference>
<name>A0A0D2WVA5_CAPO3</name>
<protein>
    <recommendedName>
        <fullName evidence="1">Pseudouridine synthase RsuA/RluA-like domain-containing protein</fullName>
    </recommendedName>
</protein>
<accession>A0A0D2WVA5</accession>
<dbReference type="AlphaFoldDB" id="A0A0D2WVA5"/>
<organism evidence="2 3">
    <name type="scientific">Capsaspora owczarzaki (strain ATCC 30864)</name>
    <dbReference type="NCBI Taxonomy" id="595528"/>
    <lineage>
        <taxon>Eukaryota</taxon>
        <taxon>Filasterea</taxon>
        <taxon>Capsaspora</taxon>
    </lineage>
</organism>
<proteinExistence type="predicted"/>
<dbReference type="GO" id="GO:0003723">
    <property type="term" value="F:RNA binding"/>
    <property type="evidence" value="ECO:0007669"/>
    <property type="project" value="InterPro"/>
</dbReference>
<evidence type="ECO:0000313" key="2">
    <source>
        <dbReference type="EMBL" id="KJE96750.1"/>
    </source>
</evidence>
<dbReference type="SUPFAM" id="SSF55120">
    <property type="entry name" value="Pseudouridine synthase"/>
    <property type="match status" value="1"/>
</dbReference>
<gene>
    <name evidence="2" type="ORF">CAOG_009031</name>
</gene>